<keyword evidence="1" id="KW-0175">Coiled coil</keyword>
<dbReference type="EMBL" id="JACEIK010002588">
    <property type="protein sequence ID" value="MCD9637954.1"/>
    <property type="molecule type" value="Genomic_DNA"/>
</dbReference>
<evidence type="ECO:0000256" key="2">
    <source>
        <dbReference type="SAM" id="MobiDB-lite"/>
    </source>
</evidence>
<name>A0ABS8UU22_DATST</name>
<evidence type="ECO:0000313" key="4">
    <source>
        <dbReference type="Proteomes" id="UP000823775"/>
    </source>
</evidence>
<organism evidence="3 4">
    <name type="scientific">Datura stramonium</name>
    <name type="common">Jimsonweed</name>
    <name type="synonym">Common thornapple</name>
    <dbReference type="NCBI Taxonomy" id="4076"/>
    <lineage>
        <taxon>Eukaryota</taxon>
        <taxon>Viridiplantae</taxon>
        <taxon>Streptophyta</taxon>
        <taxon>Embryophyta</taxon>
        <taxon>Tracheophyta</taxon>
        <taxon>Spermatophyta</taxon>
        <taxon>Magnoliopsida</taxon>
        <taxon>eudicotyledons</taxon>
        <taxon>Gunneridae</taxon>
        <taxon>Pentapetalae</taxon>
        <taxon>asterids</taxon>
        <taxon>lamiids</taxon>
        <taxon>Solanales</taxon>
        <taxon>Solanaceae</taxon>
        <taxon>Solanoideae</taxon>
        <taxon>Datureae</taxon>
        <taxon>Datura</taxon>
    </lineage>
</organism>
<sequence>MCMRGFHQGYQGANQSSRHPRYDNQGGLHSLGIQELKGDLLELTQMMKDHEISIRHLEERMNQLASQMKSVVRVEVKRPLVENVTSSPKGDDEED</sequence>
<protein>
    <submittedName>
        <fullName evidence="3">Uncharacterized protein</fullName>
    </submittedName>
</protein>
<gene>
    <name evidence="3" type="ORF">HAX54_021512</name>
</gene>
<keyword evidence="4" id="KW-1185">Reference proteome</keyword>
<accession>A0ABS8UU22</accession>
<evidence type="ECO:0000313" key="3">
    <source>
        <dbReference type="EMBL" id="MCD9637954.1"/>
    </source>
</evidence>
<feature type="region of interest" description="Disordered" evidence="2">
    <location>
        <begin position="1"/>
        <end position="26"/>
    </location>
</feature>
<feature type="coiled-coil region" evidence="1">
    <location>
        <begin position="33"/>
        <end position="74"/>
    </location>
</feature>
<dbReference type="Proteomes" id="UP000823775">
    <property type="component" value="Unassembled WGS sequence"/>
</dbReference>
<evidence type="ECO:0000256" key="1">
    <source>
        <dbReference type="SAM" id="Coils"/>
    </source>
</evidence>
<comment type="caution">
    <text evidence="3">The sequence shown here is derived from an EMBL/GenBank/DDBJ whole genome shotgun (WGS) entry which is preliminary data.</text>
</comment>
<proteinExistence type="predicted"/>
<reference evidence="3 4" key="1">
    <citation type="journal article" date="2021" name="BMC Genomics">
        <title>Datura genome reveals duplications of psychoactive alkaloid biosynthetic genes and high mutation rate following tissue culture.</title>
        <authorList>
            <person name="Rajewski A."/>
            <person name="Carter-House D."/>
            <person name="Stajich J."/>
            <person name="Litt A."/>
        </authorList>
    </citation>
    <scope>NUCLEOTIDE SEQUENCE [LARGE SCALE GENOMIC DNA]</scope>
    <source>
        <strain evidence="3">AR-01</strain>
    </source>
</reference>